<dbReference type="PANTHER" id="PTHR22969">
    <property type="entry name" value="IKB KINASE"/>
    <property type="match status" value="1"/>
</dbReference>
<gene>
    <name evidence="13" type="primary">LOC111107200</name>
</gene>
<dbReference type="Gene3D" id="3.30.200.20">
    <property type="entry name" value="Phosphorylase Kinase, domain 1"/>
    <property type="match status" value="1"/>
</dbReference>
<proteinExistence type="predicted"/>
<dbReference type="GO" id="GO:0004674">
    <property type="term" value="F:protein serine/threonine kinase activity"/>
    <property type="evidence" value="ECO:0007669"/>
    <property type="project" value="UniProtKB-KW"/>
</dbReference>
<keyword evidence="5 8" id="KW-0547">Nucleotide-binding</keyword>
<dbReference type="Pfam" id="PF18394">
    <property type="entry name" value="TBK1_CCD1"/>
    <property type="match status" value="1"/>
</dbReference>
<evidence type="ECO:0000256" key="3">
    <source>
        <dbReference type="ARBA" id="ARBA00022527"/>
    </source>
</evidence>
<evidence type="ECO:0000256" key="8">
    <source>
        <dbReference type="PROSITE-ProRule" id="PRU10141"/>
    </source>
</evidence>
<dbReference type="KEGG" id="cvn:111107200"/>
<dbReference type="SMART" id="SM00220">
    <property type="entry name" value="S_TKc"/>
    <property type="match status" value="1"/>
</dbReference>
<dbReference type="OrthoDB" id="10013850at2759"/>
<name>A0A8B8B5J6_CRAVI</name>
<keyword evidence="7 8" id="KW-0067">ATP-binding</keyword>
<dbReference type="Proteomes" id="UP000694844">
    <property type="component" value="Chromosome 8"/>
</dbReference>
<dbReference type="PANTHER" id="PTHR22969:SF15">
    <property type="entry name" value="FI05319P"/>
    <property type="match status" value="1"/>
</dbReference>
<dbReference type="InterPro" id="IPR051180">
    <property type="entry name" value="IKK"/>
</dbReference>
<keyword evidence="6" id="KW-0418">Kinase</keyword>
<feature type="domain" description="Protein kinase" evidence="11">
    <location>
        <begin position="17"/>
        <end position="313"/>
    </location>
</feature>
<evidence type="ECO:0000256" key="2">
    <source>
        <dbReference type="ARBA" id="ARBA00022490"/>
    </source>
</evidence>
<evidence type="ECO:0000256" key="5">
    <source>
        <dbReference type="ARBA" id="ARBA00022741"/>
    </source>
</evidence>
<evidence type="ECO:0000313" key="12">
    <source>
        <dbReference type="Proteomes" id="UP000694844"/>
    </source>
</evidence>
<keyword evidence="4" id="KW-0808">Transferase</keyword>
<dbReference type="SUPFAM" id="SSF56112">
    <property type="entry name" value="Protein kinase-like (PK-like)"/>
    <property type="match status" value="1"/>
</dbReference>
<dbReference type="GO" id="GO:0005737">
    <property type="term" value="C:cytoplasm"/>
    <property type="evidence" value="ECO:0007669"/>
    <property type="project" value="UniProtKB-SubCell"/>
</dbReference>
<dbReference type="AlphaFoldDB" id="A0A8B8B5J6"/>
<evidence type="ECO:0000256" key="6">
    <source>
        <dbReference type="ARBA" id="ARBA00022777"/>
    </source>
</evidence>
<evidence type="ECO:0000256" key="1">
    <source>
        <dbReference type="ARBA" id="ARBA00004496"/>
    </source>
</evidence>
<evidence type="ECO:0000313" key="13">
    <source>
        <dbReference type="RefSeq" id="XP_022297964.1"/>
    </source>
</evidence>
<reference evidence="13" key="1">
    <citation type="submission" date="2025-08" db="UniProtKB">
        <authorList>
            <consortium name="RefSeq"/>
        </authorList>
    </citation>
    <scope>IDENTIFICATION</scope>
    <source>
        <tissue evidence="13">Whole sample</tissue>
    </source>
</reference>
<evidence type="ECO:0000256" key="4">
    <source>
        <dbReference type="ARBA" id="ARBA00022679"/>
    </source>
</evidence>
<evidence type="ECO:0000256" key="10">
    <source>
        <dbReference type="SAM" id="MobiDB-lite"/>
    </source>
</evidence>
<protein>
    <submittedName>
        <fullName evidence="13">Serine/threonine-protein kinase TBK1-like isoform X1</fullName>
    </submittedName>
</protein>
<dbReference type="InterPro" id="IPR011009">
    <property type="entry name" value="Kinase-like_dom_sf"/>
</dbReference>
<dbReference type="CDD" id="cd12219">
    <property type="entry name" value="Ubl_TBK1_like"/>
    <property type="match status" value="1"/>
</dbReference>
<keyword evidence="9" id="KW-0175">Coiled coil</keyword>
<feature type="coiled-coil region" evidence="9">
    <location>
        <begin position="665"/>
        <end position="692"/>
    </location>
</feature>
<dbReference type="RefSeq" id="XP_022297964.1">
    <property type="nucleotide sequence ID" value="XM_022442256.1"/>
</dbReference>
<keyword evidence="2" id="KW-0963">Cytoplasm</keyword>
<dbReference type="Gene3D" id="1.10.510.10">
    <property type="entry name" value="Transferase(Phosphotransferase) domain 1"/>
    <property type="match status" value="1"/>
</dbReference>
<feature type="compositionally biased region" description="Low complexity" evidence="10">
    <location>
        <begin position="724"/>
        <end position="737"/>
    </location>
</feature>
<dbReference type="InterPro" id="IPR017441">
    <property type="entry name" value="Protein_kinase_ATP_BS"/>
</dbReference>
<accession>A0A8B8B5J6</accession>
<evidence type="ECO:0000259" key="11">
    <source>
        <dbReference type="PROSITE" id="PS50011"/>
    </source>
</evidence>
<dbReference type="InterPro" id="IPR041309">
    <property type="entry name" value="TBK1_CC1"/>
</dbReference>
<keyword evidence="3" id="KW-0723">Serine/threonine-protein kinase</keyword>
<dbReference type="Gene3D" id="3.10.20.90">
    <property type="entry name" value="Phosphatidylinositol 3-kinase Catalytic Subunit, Chain A, domain 1"/>
    <property type="match status" value="1"/>
</dbReference>
<dbReference type="GeneID" id="111107200"/>
<feature type="binding site" evidence="8">
    <location>
        <position position="46"/>
    </location>
    <ligand>
        <name>ATP</name>
        <dbReference type="ChEBI" id="CHEBI:30616"/>
    </ligand>
</feature>
<dbReference type="FunFam" id="1.10.510.10:FF:000100">
    <property type="entry name" value="inhibitor of nuclear factor kappa-B kinase subunit epsilon"/>
    <property type="match status" value="1"/>
</dbReference>
<dbReference type="PROSITE" id="PS00107">
    <property type="entry name" value="PROTEIN_KINASE_ATP"/>
    <property type="match status" value="1"/>
</dbReference>
<evidence type="ECO:0000256" key="7">
    <source>
        <dbReference type="ARBA" id="ARBA00022840"/>
    </source>
</evidence>
<dbReference type="Gene3D" id="1.20.1270.420">
    <property type="match status" value="1"/>
</dbReference>
<organism evidence="12 13">
    <name type="scientific">Crassostrea virginica</name>
    <name type="common">Eastern oyster</name>
    <dbReference type="NCBI Taxonomy" id="6565"/>
    <lineage>
        <taxon>Eukaryota</taxon>
        <taxon>Metazoa</taxon>
        <taxon>Spiralia</taxon>
        <taxon>Lophotrochozoa</taxon>
        <taxon>Mollusca</taxon>
        <taxon>Bivalvia</taxon>
        <taxon>Autobranchia</taxon>
        <taxon>Pteriomorphia</taxon>
        <taxon>Ostreida</taxon>
        <taxon>Ostreoidea</taxon>
        <taxon>Ostreidae</taxon>
        <taxon>Crassostrea</taxon>
    </lineage>
</organism>
<evidence type="ECO:0000256" key="9">
    <source>
        <dbReference type="SAM" id="Coils"/>
    </source>
</evidence>
<keyword evidence="12" id="KW-1185">Reference proteome</keyword>
<comment type="subcellular location">
    <subcellularLocation>
        <location evidence="1">Cytoplasm</location>
    </subcellularLocation>
</comment>
<sequence length="832" mass="94860">MSSVPDKAYSSCQNYLWSNTDILGRGATAVVYKARNKTSGEVFAVKVFHDRVSAYHSSVPDRELDLLRRMKHHNIIGILGREKEISTGNDVIIMEYCSGGSLYAMLDKPKYAFGFPEEEFLIVLQDISAGVEYLRKNQITHRDIKPGNIMRKIDENGRSVYMLTDFGAARALEDEEKFTSIYGTEEYLDPNMYERAVLRRATGHVYDADVDLWSLGVTIYHVATGSLPFQPYGGRSNAKTMHYITTEKETGVISGVQRTEGGDIEWGRELPKTCSLSASLKSLVTPLIAGLLESSLKLRWTFDEFFRRTNDIMNKITIKVFDCSTGINNKLYVDKSDRFAQFQEVIARTTEIAAGEQLILFNNRELSELIEGTVQMQQWPKNLLRGQVFLYQREKLDQQRLVLPEIPPLPQFPSKVSLDRDCYVAHKMAAISCLMERYVVSCLAQQEIMQQSETHLRDYILRITRKIKSCIPDMCKMLTEHSSRQNLFYNCYKTMLTTYNVMRSPDPRDLMEANFITLLDRLQSVVDDTNPWNVLRKAESRSQECKVYMEVLMQKIREQEDEAIAVCVGCLEEDHCLQKAEYINSKICDTHLVFLRHKKQRDLPSEESFGHNADRAKLMDLCVQIVSLLQSHCLLNLTKVYNIVGKQLSLLLKNLQRTKKVEQNIASVTECCDKLSKRMEKMEKECQDVSTKLTPMMTSLLQNKYSAVKNIEGKTAQSSGSEDSGYGSKSKTSSYETRPTQHSSQIPSDEGICSDERELSARNYVEGKGIQESSFYSISQQLDAGFRTLDSESIDLRNAISKNQKLLDEQGQMVDQLNQTMLAGSRNMELIS</sequence>
<dbReference type="PROSITE" id="PS50011">
    <property type="entry name" value="PROTEIN_KINASE_DOM"/>
    <property type="match status" value="1"/>
</dbReference>
<feature type="region of interest" description="Disordered" evidence="10">
    <location>
        <begin position="714"/>
        <end position="753"/>
    </location>
</feature>
<dbReference type="InterPro" id="IPR000719">
    <property type="entry name" value="Prot_kinase_dom"/>
</dbReference>
<feature type="compositionally biased region" description="Polar residues" evidence="10">
    <location>
        <begin position="738"/>
        <end position="747"/>
    </location>
</feature>
<dbReference type="GO" id="GO:0005524">
    <property type="term" value="F:ATP binding"/>
    <property type="evidence" value="ECO:0007669"/>
    <property type="project" value="UniProtKB-UniRule"/>
</dbReference>
<dbReference type="Pfam" id="PF00069">
    <property type="entry name" value="Pkinase"/>
    <property type="match status" value="1"/>
</dbReference>